<evidence type="ECO:0000313" key="3">
    <source>
        <dbReference type="EMBL" id="PPK60400.1"/>
    </source>
</evidence>
<keyword evidence="1" id="KW-0175">Coiled coil</keyword>
<dbReference type="Pfam" id="PF11853">
    <property type="entry name" value="DUF3373"/>
    <property type="match status" value="1"/>
</dbReference>
<dbReference type="EMBL" id="PTIW01000022">
    <property type="protein sequence ID" value="PPK60400.1"/>
    <property type="molecule type" value="Genomic_DNA"/>
</dbReference>
<reference evidence="3 4" key="1">
    <citation type="submission" date="2018-02" db="EMBL/GenBank/DDBJ databases">
        <title>Subsurface microbial communities from deep shales in Ohio and West Virginia, USA.</title>
        <authorList>
            <person name="Wrighton K."/>
        </authorList>
    </citation>
    <scope>NUCLEOTIDE SEQUENCE [LARGE SCALE GENOMIC DNA]</scope>
    <source>
        <strain evidence="3 4">MARC-MIP3H16</strain>
    </source>
</reference>
<gene>
    <name evidence="3" type="ORF">B0F89_12223</name>
</gene>
<protein>
    <submittedName>
        <fullName evidence="3">Uncharacterized protein DUF3373</fullName>
    </submittedName>
</protein>
<dbReference type="Proteomes" id="UP000239861">
    <property type="component" value="Unassembled WGS sequence"/>
</dbReference>
<dbReference type="RefSeq" id="WP_079578827.1">
    <property type="nucleotide sequence ID" value="NZ_FUYO01000020.1"/>
</dbReference>
<proteinExistence type="predicted"/>
<feature type="chain" id="PRO_5044199907" evidence="2">
    <location>
        <begin position="21"/>
        <end position="506"/>
    </location>
</feature>
<organism evidence="3 4">
    <name type="scientific">Malaciobacter marinus</name>
    <dbReference type="NCBI Taxonomy" id="505249"/>
    <lineage>
        <taxon>Bacteria</taxon>
        <taxon>Pseudomonadati</taxon>
        <taxon>Campylobacterota</taxon>
        <taxon>Epsilonproteobacteria</taxon>
        <taxon>Campylobacterales</taxon>
        <taxon>Arcobacteraceae</taxon>
        <taxon>Malaciobacter</taxon>
    </lineage>
</organism>
<feature type="coiled-coil region" evidence="1">
    <location>
        <begin position="25"/>
        <end position="59"/>
    </location>
</feature>
<dbReference type="AlphaFoldDB" id="A0AB36ZTF4"/>
<evidence type="ECO:0000256" key="2">
    <source>
        <dbReference type="SAM" id="SignalP"/>
    </source>
</evidence>
<sequence length="506" mass="56267">MKKTIIGLSTAVALSSSLFASDTSNNEMLKQIQLLKKQIQMLETKLNSNETKVSNLEKSFTDKRFTKLEKTVDRNSRKIQDVKAHDAGDNIKWDIDFRTQYDNVQYKLGNGKKVSNEAIFSNRLWLGMKFQADDNSIFYGTLSYNKLFGDNRADIMSDGGTPNNANFDWVTNEAATNDNSLKVKEAYWLYKNDSFLGNSDVSWTVSVGRRPSTDGLGINFRADQSRKSALSHTVNVEFDGASARFNLDKITGVSGMWLKFCAGRGLTNAKLRFSADGLDYMKDGDTSENVDMAGVILVPYDDGQYSIHMNYAKAWNLIGMEGSIDNKGNASPTTGKFDNFGDIQLATIMFKAWGIGNGISDFLDDTTVFASYAMSKTSPDGGNAMLGSTDSETGHSFWIGANMPCPITDSARVGIEWNKGSKYWRPMTYGEDTMAGSKIAARGTAWEVYRNQKLTDALSFSLRYTHIKYDYAGSNGFFGDLGEPTNIRDNNVEEAQNITANVRYRF</sequence>
<accession>A0AB36ZTF4</accession>
<name>A0AB36ZTF4_9BACT</name>
<comment type="caution">
    <text evidence="3">The sequence shown here is derived from an EMBL/GenBank/DDBJ whole genome shotgun (WGS) entry which is preliminary data.</text>
</comment>
<feature type="signal peptide" evidence="2">
    <location>
        <begin position="1"/>
        <end position="20"/>
    </location>
</feature>
<evidence type="ECO:0000256" key="1">
    <source>
        <dbReference type="SAM" id="Coils"/>
    </source>
</evidence>
<dbReference type="InterPro" id="IPR021803">
    <property type="entry name" value="DUF3373"/>
</dbReference>
<evidence type="ECO:0000313" key="4">
    <source>
        <dbReference type="Proteomes" id="UP000239861"/>
    </source>
</evidence>
<keyword evidence="2" id="KW-0732">Signal</keyword>